<evidence type="ECO:0000313" key="2">
    <source>
        <dbReference type="EMBL" id="PPR87612.1"/>
    </source>
</evidence>
<dbReference type="AlphaFoldDB" id="A0A2P5W953"/>
<protein>
    <submittedName>
        <fullName evidence="2">Uncharacterized protein</fullName>
    </submittedName>
</protein>
<dbReference type="OrthoDB" id="10498732at2759"/>
<evidence type="ECO:0000313" key="3">
    <source>
        <dbReference type="Proteomes" id="UP000239757"/>
    </source>
</evidence>
<accession>A0A2P5W953</accession>
<gene>
    <name evidence="2" type="ORF">GOBAR_AA33081</name>
</gene>
<dbReference type="Proteomes" id="UP000239757">
    <property type="component" value="Unassembled WGS sequence"/>
</dbReference>
<dbReference type="EMBL" id="KZ668527">
    <property type="protein sequence ID" value="PPR87612.1"/>
    <property type="molecule type" value="Genomic_DNA"/>
</dbReference>
<keyword evidence="1" id="KW-0175">Coiled coil</keyword>
<organism evidence="2 3">
    <name type="scientific">Gossypium barbadense</name>
    <name type="common">Sea Island cotton</name>
    <name type="synonym">Hibiscus barbadensis</name>
    <dbReference type="NCBI Taxonomy" id="3634"/>
    <lineage>
        <taxon>Eukaryota</taxon>
        <taxon>Viridiplantae</taxon>
        <taxon>Streptophyta</taxon>
        <taxon>Embryophyta</taxon>
        <taxon>Tracheophyta</taxon>
        <taxon>Spermatophyta</taxon>
        <taxon>Magnoliopsida</taxon>
        <taxon>eudicotyledons</taxon>
        <taxon>Gunneridae</taxon>
        <taxon>Pentapetalae</taxon>
        <taxon>rosids</taxon>
        <taxon>malvids</taxon>
        <taxon>Malvales</taxon>
        <taxon>Malvaceae</taxon>
        <taxon>Malvoideae</taxon>
        <taxon>Gossypium</taxon>
    </lineage>
</organism>
<feature type="coiled-coil region" evidence="1">
    <location>
        <begin position="265"/>
        <end position="292"/>
    </location>
</feature>
<name>A0A2P5W953_GOSBA</name>
<sequence>MRKLNLDKVLPLTRCRLAKLCHDEVPLRVLWNFGFYTFREKGFENNFVAQAFAGIVIVNGSLEETKKQLLTKLALAKVHLLKGREPCRRQRSLNKVEKRLAMRERRLAKIKGNTQLINEEMSLVKINCLNSSKMLKNLKVGELELILHGLRQVFVEDVAAKNRSDPTKPIYPLPVCNAATKVSGDPSITFPSKVVHGVIQVGWEILSPTFSQLRDKIPLGEFLYTPAGVAANWDRSLPRAVVEVVYPEKKVVDSEKLVAERKAHEMDARIQLEALKKENDVLAKEKAGEESKC</sequence>
<proteinExistence type="predicted"/>
<evidence type="ECO:0000256" key="1">
    <source>
        <dbReference type="SAM" id="Coils"/>
    </source>
</evidence>
<reference evidence="2 3" key="1">
    <citation type="submission" date="2015-01" db="EMBL/GenBank/DDBJ databases">
        <title>Genome of allotetraploid Gossypium barbadense reveals genomic plasticity and fiber elongation in cotton evolution.</title>
        <authorList>
            <person name="Chen X."/>
            <person name="Liu X."/>
            <person name="Zhao B."/>
            <person name="Zheng H."/>
            <person name="Hu Y."/>
            <person name="Lu G."/>
            <person name="Yang C."/>
            <person name="Chen J."/>
            <person name="Shan C."/>
            <person name="Zhang L."/>
            <person name="Zhou Y."/>
            <person name="Wang L."/>
            <person name="Guo W."/>
            <person name="Bai Y."/>
            <person name="Ruan J."/>
            <person name="Shangguan X."/>
            <person name="Mao Y."/>
            <person name="Jiang J."/>
            <person name="Zhu Y."/>
            <person name="Lei J."/>
            <person name="Kang H."/>
            <person name="Chen S."/>
            <person name="He X."/>
            <person name="Wang R."/>
            <person name="Wang Y."/>
            <person name="Chen J."/>
            <person name="Wang L."/>
            <person name="Yu S."/>
            <person name="Wang B."/>
            <person name="Wei J."/>
            <person name="Song S."/>
            <person name="Lu X."/>
            <person name="Gao Z."/>
            <person name="Gu W."/>
            <person name="Deng X."/>
            <person name="Ma D."/>
            <person name="Wang S."/>
            <person name="Liang W."/>
            <person name="Fang L."/>
            <person name="Cai C."/>
            <person name="Zhu X."/>
            <person name="Zhou B."/>
            <person name="Zhang Y."/>
            <person name="Chen Z."/>
            <person name="Xu S."/>
            <person name="Zhu R."/>
            <person name="Wang S."/>
            <person name="Zhang T."/>
            <person name="Zhao G."/>
        </authorList>
    </citation>
    <scope>NUCLEOTIDE SEQUENCE [LARGE SCALE GENOMIC DNA]</scope>
    <source>
        <strain evidence="3">cv. Xinhai21</strain>
        <tissue evidence="2">Leaf</tissue>
    </source>
</reference>